<evidence type="ECO:0000313" key="2">
    <source>
        <dbReference type="EMBL" id="KAI5311770.1"/>
    </source>
</evidence>
<protein>
    <submittedName>
        <fullName evidence="2">Uncharacterized protein</fullName>
    </submittedName>
</protein>
<gene>
    <name evidence="2" type="ORF">L3X38_040943</name>
</gene>
<dbReference type="EMBL" id="JAJFAZ020000008">
    <property type="protein sequence ID" value="KAI5311770.1"/>
    <property type="molecule type" value="Genomic_DNA"/>
</dbReference>
<name>A0AAD4YJX8_PRUDU</name>
<reference evidence="2 3" key="1">
    <citation type="journal article" date="2022" name="G3 (Bethesda)">
        <title>Whole-genome sequence and methylome profiling of the almond [Prunus dulcis (Mill.) D.A. Webb] cultivar 'Nonpareil'.</title>
        <authorList>
            <person name="D'Amico-Willman K.M."/>
            <person name="Ouma W.Z."/>
            <person name="Meulia T."/>
            <person name="Sideli G.M."/>
            <person name="Gradziel T.M."/>
            <person name="Fresnedo-Ramirez J."/>
        </authorList>
    </citation>
    <scope>NUCLEOTIDE SEQUENCE [LARGE SCALE GENOMIC DNA]</scope>
    <source>
        <strain evidence="2">Clone GOH B32 T37-40</strain>
    </source>
</reference>
<dbReference type="AlphaFoldDB" id="A0AAD4YJX8"/>
<feature type="region of interest" description="Disordered" evidence="1">
    <location>
        <begin position="1"/>
        <end position="60"/>
    </location>
</feature>
<evidence type="ECO:0000313" key="3">
    <source>
        <dbReference type="Proteomes" id="UP001054821"/>
    </source>
</evidence>
<dbReference type="Proteomes" id="UP001054821">
    <property type="component" value="Chromosome 8"/>
</dbReference>
<sequence>MPGSLPKPKARPPIHSLPKPKEHTIARRLLLNGPNRKENTAPSHGQLKRSKPSGDPRSALRLPMKLECSVTITKTHKFPTQKLLLDRELGGLLFTP</sequence>
<accession>A0AAD4YJX8</accession>
<keyword evidence="3" id="KW-1185">Reference proteome</keyword>
<comment type="caution">
    <text evidence="2">The sequence shown here is derived from an EMBL/GenBank/DDBJ whole genome shotgun (WGS) entry which is preliminary data.</text>
</comment>
<organism evidence="2 3">
    <name type="scientific">Prunus dulcis</name>
    <name type="common">Almond</name>
    <name type="synonym">Amygdalus dulcis</name>
    <dbReference type="NCBI Taxonomy" id="3755"/>
    <lineage>
        <taxon>Eukaryota</taxon>
        <taxon>Viridiplantae</taxon>
        <taxon>Streptophyta</taxon>
        <taxon>Embryophyta</taxon>
        <taxon>Tracheophyta</taxon>
        <taxon>Spermatophyta</taxon>
        <taxon>Magnoliopsida</taxon>
        <taxon>eudicotyledons</taxon>
        <taxon>Gunneridae</taxon>
        <taxon>Pentapetalae</taxon>
        <taxon>rosids</taxon>
        <taxon>fabids</taxon>
        <taxon>Rosales</taxon>
        <taxon>Rosaceae</taxon>
        <taxon>Amygdaloideae</taxon>
        <taxon>Amygdaleae</taxon>
        <taxon>Prunus</taxon>
    </lineage>
</organism>
<proteinExistence type="predicted"/>
<evidence type="ECO:0000256" key="1">
    <source>
        <dbReference type="SAM" id="MobiDB-lite"/>
    </source>
</evidence>